<keyword evidence="2" id="KW-1185">Reference proteome</keyword>
<accession>A0ABN9W0F6</accession>
<evidence type="ECO:0008006" key="3">
    <source>
        <dbReference type="Google" id="ProtNLM"/>
    </source>
</evidence>
<sequence length="413" mass="44537">MLASAVDVEAAMLLRHALASPTAAKVLFDFEASRLARLLARCPEGRKVSHVSLGRQRHDGFTLYAGVRQGCPLLPLLFVVLSDVLIRWALRVAPLITPRAHADDIAVVLPDAVVEARILECMFAGCRAISGLQLHRGKTVWAPQSLPDAAAVRCDLQQRFRNWSDFAIQQHATYLGSCTVPGRGDRSWVKVAAKFQERALLRQRVGCGCFNASLARRTHIPEPSSNWDDIGRDVCKILFRGPGCWASPRVLHSLRMLGFQTELPNLHDIAHAAKRPTAVKLSKRALVLYAAQPASCAKRRGGTGNATEAFPVYSRIQLKGLVVNTDLNGLCGVVAPPGLSQTQEVAGTLRVRLEDGREVASRPGNLERAGSLPPDREARVQQVLELLKGEAAAALAAKQAAVAAAAAALQGLP</sequence>
<organism evidence="1 2">
    <name type="scientific">Prorocentrum cordatum</name>
    <dbReference type="NCBI Taxonomy" id="2364126"/>
    <lineage>
        <taxon>Eukaryota</taxon>
        <taxon>Sar</taxon>
        <taxon>Alveolata</taxon>
        <taxon>Dinophyceae</taxon>
        <taxon>Prorocentrales</taxon>
        <taxon>Prorocentraceae</taxon>
        <taxon>Prorocentrum</taxon>
    </lineage>
</organism>
<dbReference type="Proteomes" id="UP001189429">
    <property type="component" value="Unassembled WGS sequence"/>
</dbReference>
<proteinExistence type="predicted"/>
<comment type="caution">
    <text evidence="1">The sequence shown here is derived from an EMBL/GenBank/DDBJ whole genome shotgun (WGS) entry which is preliminary data.</text>
</comment>
<gene>
    <name evidence="1" type="ORF">PCOR1329_LOCUS62871</name>
</gene>
<evidence type="ECO:0000313" key="2">
    <source>
        <dbReference type="Proteomes" id="UP001189429"/>
    </source>
</evidence>
<evidence type="ECO:0000313" key="1">
    <source>
        <dbReference type="EMBL" id="CAK0879437.1"/>
    </source>
</evidence>
<protein>
    <recommendedName>
        <fullName evidence="3">Reverse transcriptase domain-containing protein</fullName>
    </recommendedName>
</protein>
<name>A0ABN9W0F6_9DINO</name>
<dbReference type="EMBL" id="CAUYUJ010017956">
    <property type="protein sequence ID" value="CAK0879437.1"/>
    <property type="molecule type" value="Genomic_DNA"/>
</dbReference>
<reference evidence="1" key="1">
    <citation type="submission" date="2023-10" db="EMBL/GenBank/DDBJ databases">
        <authorList>
            <person name="Chen Y."/>
            <person name="Shah S."/>
            <person name="Dougan E. K."/>
            <person name="Thang M."/>
            <person name="Chan C."/>
        </authorList>
    </citation>
    <scope>NUCLEOTIDE SEQUENCE [LARGE SCALE GENOMIC DNA]</scope>
</reference>